<keyword evidence="3" id="KW-1185">Reference proteome</keyword>
<evidence type="ECO:0000313" key="3">
    <source>
        <dbReference type="Proteomes" id="UP001139700"/>
    </source>
</evidence>
<name>A0A9X1PBM2_9BACT</name>
<keyword evidence="1" id="KW-0812">Transmembrane</keyword>
<sequence>MLYLLNTHIIIELGLFIFILLATLYFYFGIQKSLQLARKARIKLLGQEALATILFIEAEEGHPIKKPFKIQIQVEPVMGRNFVTDLTDLPKSVVQSVKVGDKMHVKFLPKNPRKVIFIRLLSID</sequence>
<evidence type="ECO:0000256" key="1">
    <source>
        <dbReference type="SAM" id="Phobius"/>
    </source>
</evidence>
<dbReference type="EMBL" id="JAJTTA010000003">
    <property type="protein sequence ID" value="MCF0042189.1"/>
    <property type="molecule type" value="Genomic_DNA"/>
</dbReference>
<dbReference type="AlphaFoldDB" id="A0A9X1PBM2"/>
<keyword evidence="1" id="KW-1133">Transmembrane helix</keyword>
<dbReference type="RefSeq" id="WP_234615055.1">
    <property type="nucleotide sequence ID" value="NZ_CP098806.1"/>
</dbReference>
<evidence type="ECO:0000313" key="2">
    <source>
        <dbReference type="EMBL" id="MCF0042189.1"/>
    </source>
</evidence>
<dbReference type="Proteomes" id="UP001139700">
    <property type="component" value="Unassembled WGS sequence"/>
</dbReference>
<protein>
    <submittedName>
        <fullName evidence="2">Uncharacterized protein</fullName>
    </submittedName>
</protein>
<keyword evidence="1" id="KW-0472">Membrane</keyword>
<accession>A0A9X1PBM2</accession>
<gene>
    <name evidence="2" type="ORF">LXM24_18930</name>
</gene>
<organism evidence="2 3">
    <name type="scientific">Dyadobacter fanqingshengii</name>
    <dbReference type="NCBI Taxonomy" id="2906443"/>
    <lineage>
        <taxon>Bacteria</taxon>
        <taxon>Pseudomonadati</taxon>
        <taxon>Bacteroidota</taxon>
        <taxon>Cytophagia</taxon>
        <taxon>Cytophagales</taxon>
        <taxon>Spirosomataceae</taxon>
        <taxon>Dyadobacter</taxon>
    </lineage>
</organism>
<reference evidence="2" key="1">
    <citation type="submission" date="2021-12" db="EMBL/GenBank/DDBJ databases">
        <title>Novel species in genus Dyadobacter.</title>
        <authorList>
            <person name="Ma C."/>
        </authorList>
    </citation>
    <scope>NUCLEOTIDE SEQUENCE</scope>
    <source>
        <strain evidence="2">CY399</strain>
    </source>
</reference>
<proteinExistence type="predicted"/>
<feature type="transmembrane region" description="Helical" evidence="1">
    <location>
        <begin position="6"/>
        <end position="28"/>
    </location>
</feature>
<comment type="caution">
    <text evidence="2">The sequence shown here is derived from an EMBL/GenBank/DDBJ whole genome shotgun (WGS) entry which is preliminary data.</text>
</comment>